<evidence type="ECO:0000256" key="1">
    <source>
        <dbReference type="ARBA" id="ARBA00002568"/>
    </source>
</evidence>
<dbReference type="InterPro" id="IPR044671">
    <property type="entry name" value="MT3"/>
</dbReference>
<sequence>MALGLCSERVPHARSENTGHSARASLSTPLPPPGNSLVALPQPLVWHLSSPLRRLRVRVRLRLRLYKPGESSGHGSLHQHSTQHTSNTEILSFLSSSLRSSTSIMSDKCANCDCADKSQCTKKSDSYGVVIVDTESRVERQVAESAGENDGCNCGADCKCGSDCKCGK</sequence>
<organism evidence="6 7">
    <name type="scientific">Paspalum notatum var. saurae</name>
    <dbReference type="NCBI Taxonomy" id="547442"/>
    <lineage>
        <taxon>Eukaryota</taxon>
        <taxon>Viridiplantae</taxon>
        <taxon>Streptophyta</taxon>
        <taxon>Embryophyta</taxon>
        <taxon>Tracheophyta</taxon>
        <taxon>Spermatophyta</taxon>
        <taxon>Magnoliopsida</taxon>
        <taxon>Liliopsida</taxon>
        <taxon>Poales</taxon>
        <taxon>Poaceae</taxon>
        <taxon>PACMAD clade</taxon>
        <taxon>Panicoideae</taxon>
        <taxon>Andropogonodae</taxon>
        <taxon>Paspaleae</taxon>
        <taxon>Paspalinae</taxon>
        <taxon>Paspalum</taxon>
    </lineage>
</organism>
<comment type="similarity">
    <text evidence="2">Belongs to the metallothionein superfamily. Type 15 family.</text>
</comment>
<reference evidence="6 7" key="1">
    <citation type="submission" date="2024-02" db="EMBL/GenBank/DDBJ databases">
        <title>High-quality chromosome-scale genome assembly of Pensacola bahiagrass (Paspalum notatum Flugge var. saurae).</title>
        <authorList>
            <person name="Vega J.M."/>
            <person name="Podio M."/>
            <person name="Orjuela J."/>
            <person name="Siena L.A."/>
            <person name="Pessino S.C."/>
            <person name="Combes M.C."/>
            <person name="Mariac C."/>
            <person name="Albertini E."/>
            <person name="Pupilli F."/>
            <person name="Ortiz J.P.A."/>
            <person name="Leblanc O."/>
        </authorList>
    </citation>
    <scope>NUCLEOTIDE SEQUENCE [LARGE SCALE GENOMIC DNA]</scope>
    <source>
        <strain evidence="6">R1</strain>
        <tissue evidence="6">Leaf</tissue>
    </source>
</reference>
<evidence type="ECO:0008006" key="8">
    <source>
        <dbReference type="Google" id="ProtNLM"/>
    </source>
</evidence>
<protein>
    <recommendedName>
        <fullName evidence="8">Metallothionein</fullName>
    </recommendedName>
</protein>
<dbReference type="AlphaFoldDB" id="A0AAQ3TIE5"/>
<comment type="function">
    <text evidence="1">Metallothioneins have a high content of cysteine residues that bind various heavy metals.</text>
</comment>
<evidence type="ECO:0000256" key="5">
    <source>
        <dbReference type="SAM" id="MobiDB-lite"/>
    </source>
</evidence>
<dbReference type="PANTHER" id="PTHR33357:SF3">
    <property type="entry name" value="METALLOTHIONEIN-LIKE PROTEIN 3"/>
    <property type="match status" value="1"/>
</dbReference>
<dbReference type="PANTHER" id="PTHR33357">
    <property type="entry name" value="METALLOTHIONEIN-LIKE PROTEIN 3"/>
    <property type="match status" value="1"/>
</dbReference>
<keyword evidence="3" id="KW-0479">Metal-binding</keyword>
<dbReference type="GO" id="GO:0006878">
    <property type="term" value="P:intracellular copper ion homeostasis"/>
    <property type="evidence" value="ECO:0007669"/>
    <property type="project" value="InterPro"/>
</dbReference>
<evidence type="ECO:0000256" key="3">
    <source>
        <dbReference type="ARBA" id="ARBA00022723"/>
    </source>
</evidence>
<keyword evidence="4" id="KW-0480">Metal-thiolate cluster</keyword>
<name>A0AAQ3TIE5_PASNO</name>
<feature type="region of interest" description="Disordered" evidence="5">
    <location>
        <begin position="1"/>
        <end position="30"/>
    </location>
</feature>
<evidence type="ECO:0000313" key="6">
    <source>
        <dbReference type="EMBL" id="WVZ72697.1"/>
    </source>
</evidence>
<feature type="compositionally biased region" description="Polar residues" evidence="5">
    <location>
        <begin position="18"/>
        <end position="28"/>
    </location>
</feature>
<accession>A0AAQ3TIE5</accession>
<dbReference type="Proteomes" id="UP001341281">
    <property type="component" value="Chromosome 04"/>
</dbReference>
<proteinExistence type="inferred from homology"/>
<evidence type="ECO:0000313" key="7">
    <source>
        <dbReference type="Proteomes" id="UP001341281"/>
    </source>
</evidence>
<dbReference type="GO" id="GO:0005507">
    <property type="term" value="F:copper ion binding"/>
    <property type="evidence" value="ECO:0007669"/>
    <property type="project" value="InterPro"/>
</dbReference>
<dbReference type="EMBL" id="CP144748">
    <property type="protein sequence ID" value="WVZ72697.1"/>
    <property type="molecule type" value="Genomic_DNA"/>
</dbReference>
<evidence type="ECO:0000256" key="2">
    <source>
        <dbReference type="ARBA" id="ARBA00005802"/>
    </source>
</evidence>
<dbReference type="GO" id="GO:0008270">
    <property type="term" value="F:zinc ion binding"/>
    <property type="evidence" value="ECO:0007669"/>
    <property type="project" value="InterPro"/>
</dbReference>
<evidence type="ECO:0000256" key="4">
    <source>
        <dbReference type="ARBA" id="ARBA00022851"/>
    </source>
</evidence>
<keyword evidence="7" id="KW-1185">Reference proteome</keyword>
<gene>
    <name evidence="6" type="ORF">U9M48_021116</name>
</gene>